<proteinExistence type="predicted"/>
<evidence type="ECO:0000313" key="2">
    <source>
        <dbReference type="Proteomes" id="UP000199467"/>
    </source>
</evidence>
<dbReference type="Proteomes" id="UP000199467">
    <property type="component" value="Unassembled WGS sequence"/>
</dbReference>
<keyword evidence="2" id="KW-1185">Reference proteome</keyword>
<dbReference type="RefSeq" id="WP_069901349.1">
    <property type="nucleotide sequence ID" value="NZ_FMZQ01000007.1"/>
</dbReference>
<reference evidence="2" key="1">
    <citation type="submission" date="2016-10" db="EMBL/GenBank/DDBJ databases">
        <authorList>
            <person name="Varghese N."/>
            <person name="Submissions S."/>
        </authorList>
    </citation>
    <scope>NUCLEOTIDE SEQUENCE [LARGE SCALE GENOMIC DNA]</scope>
    <source>
        <strain evidence="2">DSM 26382</strain>
    </source>
</reference>
<accession>A0A1G6Q1H6</accession>
<dbReference type="AlphaFoldDB" id="A0A1G6Q1H6"/>
<protein>
    <submittedName>
        <fullName evidence="1">Uncharacterized protein</fullName>
    </submittedName>
</protein>
<dbReference type="EMBL" id="FMZQ01000007">
    <property type="protein sequence ID" value="SDC86189.1"/>
    <property type="molecule type" value="Genomic_DNA"/>
</dbReference>
<organism evidence="1 2">
    <name type="scientific">Ectopseudomonas chengduensis</name>
    <dbReference type="NCBI Taxonomy" id="489632"/>
    <lineage>
        <taxon>Bacteria</taxon>
        <taxon>Pseudomonadati</taxon>
        <taxon>Pseudomonadota</taxon>
        <taxon>Gammaproteobacteria</taxon>
        <taxon>Pseudomonadales</taxon>
        <taxon>Pseudomonadaceae</taxon>
        <taxon>Ectopseudomonas</taxon>
    </lineage>
</organism>
<name>A0A1G6Q1H6_9GAMM</name>
<sequence>MALPESTEELKRFAMATGEWLGALIRKHRSTKPDVVAALIERLQLKLDIEDAPIPTPNWYYQEELAQVLNALGIDQASARRICEDDEPLYDHYEAYDIEISKFQDVVNTFGTQGCWETVSGWAMSIPPEEVLPVAVDRRLEALLASCRPE</sequence>
<evidence type="ECO:0000313" key="1">
    <source>
        <dbReference type="EMBL" id="SDC86189.1"/>
    </source>
</evidence>
<gene>
    <name evidence="1" type="ORF">SAMN05216576_107204</name>
</gene>